<feature type="compositionally biased region" description="Low complexity" evidence="1">
    <location>
        <begin position="87"/>
        <end position="98"/>
    </location>
</feature>
<gene>
    <name evidence="2" type="ORF">DAEQUDRAFT_721936</name>
</gene>
<feature type="region of interest" description="Disordered" evidence="1">
    <location>
        <begin position="568"/>
        <end position="606"/>
    </location>
</feature>
<feature type="region of interest" description="Disordered" evidence="1">
    <location>
        <begin position="436"/>
        <end position="483"/>
    </location>
</feature>
<organism evidence="2 3">
    <name type="scientific">Daedalea quercina L-15889</name>
    <dbReference type="NCBI Taxonomy" id="1314783"/>
    <lineage>
        <taxon>Eukaryota</taxon>
        <taxon>Fungi</taxon>
        <taxon>Dikarya</taxon>
        <taxon>Basidiomycota</taxon>
        <taxon>Agaricomycotina</taxon>
        <taxon>Agaricomycetes</taxon>
        <taxon>Polyporales</taxon>
        <taxon>Fomitopsis</taxon>
    </lineage>
</organism>
<accession>A0A165TEV4</accession>
<reference evidence="2 3" key="1">
    <citation type="journal article" date="2016" name="Mol. Biol. Evol.">
        <title>Comparative Genomics of Early-Diverging Mushroom-Forming Fungi Provides Insights into the Origins of Lignocellulose Decay Capabilities.</title>
        <authorList>
            <person name="Nagy L.G."/>
            <person name="Riley R."/>
            <person name="Tritt A."/>
            <person name="Adam C."/>
            <person name="Daum C."/>
            <person name="Floudas D."/>
            <person name="Sun H."/>
            <person name="Yadav J.S."/>
            <person name="Pangilinan J."/>
            <person name="Larsson K.H."/>
            <person name="Matsuura K."/>
            <person name="Barry K."/>
            <person name="Labutti K."/>
            <person name="Kuo R."/>
            <person name="Ohm R.A."/>
            <person name="Bhattacharya S.S."/>
            <person name="Shirouzu T."/>
            <person name="Yoshinaga Y."/>
            <person name="Martin F.M."/>
            <person name="Grigoriev I.V."/>
            <person name="Hibbett D.S."/>
        </authorList>
    </citation>
    <scope>NUCLEOTIDE SEQUENCE [LARGE SCALE GENOMIC DNA]</scope>
    <source>
        <strain evidence="2 3">L-15889</strain>
    </source>
</reference>
<dbReference type="STRING" id="1314783.A0A165TEV4"/>
<feature type="region of interest" description="Disordered" evidence="1">
    <location>
        <begin position="1"/>
        <end position="218"/>
    </location>
</feature>
<dbReference type="EMBL" id="KV429037">
    <property type="protein sequence ID" value="KZT73335.1"/>
    <property type="molecule type" value="Genomic_DNA"/>
</dbReference>
<evidence type="ECO:0000256" key="1">
    <source>
        <dbReference type="SAM" id="MobiDB-lite"/>
    </source>
</evidence>
<dbReference type="Proteomes" id="UP000076727">
    <property type="component" value="Unassembled WGS sequence"/>
</dbReference>
<feature type="compositionally biased region" description="Acidic residues" evidence="1">
    <location>
        <begin position="356"/>
        <end position="366"/>
    </location>
</feature>
<keyword evidence="3" id="KW-1185">Reference proteome</keyword>
<feature type="compositionally biased region" description="Acidic residues" evidence="1">
    <location>
        <begin position="453"/>
        <end position="472"/>
    </location>
</feature>
<feature type="compositionally biased region" description="Polar residues" evidence="1">
    <location>
        <begin position="119"/>
        <end position="129"/>
    </location>
</feature>
<protein>
    <submittedName>
        <fullName evidence="2">Uncharacterized protein</fullName>
    </submittedName>
</protein>
<feature type="compositionally biased region" description="Basic and acidic residues" evidence="1">
    <location>
        <begin position="375"/>
        <end position="394"/>
    </location>
</feature>
<feature type="compositionally biased region" description="Low complexity" evidence="1">
    <location>
        <begin position="594"/>
        <end position="606"/>
    </location>
</feature>
<feature type="compositionally biased region" description="Polar residues" evidence="1">
    <location>
        <begin position="143"/>
        <end position="154"/>
    </location>
</feature>
<feature type="compositionally biased region" description="Polar residues" evidence="1">
    <location>
        <begin position="191"/>
        <end position="210"/>
    </location>
</feature>
<feature type="region of interest" description="Disordered" evidence="1">
    <location>
        <begin position="529"/>
        <end position="555"/>
    </location>
</feature>
<feature type="region of interest" description="Disordered" evidence="1">
    <location>
        <begin position="283"/>
        <end position="394"/>
    </location>
</feature>
<feature type="region of interest" description="Disordered" evidence="1">
    <location>
        <begin position="235"/>
        <end position="259"/>
    </location>
</feature>
<feature type="compositionally biased region" description="Polar residues" evidence="1">
    <location>
        <begin position="161"/>
        <end position="179"/>
    </location>
</feature>
<feature type="compositionally biased region" description="Basic and acidic residues" evidence="1">
    <location>
        <begin position="473"/>
        <end position="483"/>
    </location>
</feature>
<feature type="compositionally biased region" description="Polar residues" evidence="1">
    <location>
        <begin position="313"/>
        <end position="327"/>
    </location>
</feature>
<feature type="compositionally biased region" description="Polar residues" evidence="1">
    <location>
        <begin position="103"/>
        <end position="112"/>
    </location>
</feature>
<evidence type="ECO:0000313" key="2">
    <source>
        <dbReference type="EMBL" id="KZT73335.1"/>
    </source>
</evidence>
<evidence type="ECO:0000313" key="3">
    <source>
        <dbReference type="Proteomes" id="UP000076727"/>
    </source>
</evidence>
<dbReference type="AlphaFoldDB" id="A0A165TEV4"/>
<dbReference type="PANTHER" id="PTHR38701">
    <property type="entry name" value="CHROMOSOME 8, WHOLE GENOME SHOTGUN SEQUENCE"/>
    <property type="match status" value="1"/>
</dbReference>
<name>A0A165TEV4_9APHY</name>
<feature type="compositionally biased region" description="Low complexity" evidence="1">
    <location>
        <begin position="294"/>
        <end position="312"/>
    </location>
</feature>
<dbReference type="OrthoDB" id="2555519at2759"/>
<feature type="compositionally biased region" description="Low complexity" evidence="1">
    <location>
        <begin position="59"/>
        <end position="75"/>
    </location>
</feature>
<dbReference type="PANTHER" id="PTHR38701:SF1">
    <property type="entry name" value="UP-REGULATED DURING SEPTATION PROTEIN 1 DOMAIN-CONTAINING PROTEIN"/>
    <property type="match status" value="1"/>
</dbReference>
<sequence length="606" mass="65017">MEGQTKAKVTTRVDYDRTRPPSPFKPQGLTLSPPVIKPKAKINSSATVVSRKVQAPKLASPAPSARGPPSARAPSPFKPAHAGLLHSTSATSVSSVKARITARPTSQQSPTTGPDARQRSLTTVPSDSALSCRGFGMRPRRGSISSHTSLSASPTHVEFRAQSNKSLASPSEENGSPFSAATKGITRVKSKASSVAGNSPHTSPPASTKPTGHARGLSIQSISLAAPLLPADINASSILTSPHPPSTPGGDGPIHRHAYQPLTPFDDVVAKYSNYSVTAKVDPAAIPLPPQSPPMSTISFSSRSSASRSSVSYDTHGTEASRSTAPTVHSRLNGHSKNARASMDGLDAHSDVLSLSEDESWDEEEVPSPSKAHTPPREDPDRKVKDEAKSNRKIADLEITNKSLLAINVTLEAAKHRQAKEIRELKRKLRESRLILPPPAYRAVKSSLPHDDTAEEEEEEEEEEEGEDEEEERAILEGKDDEPYRRVKLMMETLLETCQRALQTKPEDFVENTRGGAKVLSAEEVRSWRGDDTLDDIDPDTSLTEDRDDESTQMEMSGDGAVALLNAMRQGAETRPDGEDEVEASLLISDDGDSSTVPPITVTPSP</sequence>
<proteinExistence type="predicted"/>